<evidence type="ECO:0000313" key="5">
    <source>
        <dbReference type="Proteomes" id="UP000316714"/>
    </source>
</evidence>
<dbReference type="InterPro" id="IPR001478">
    <property type="entry name" value="PDZ"/>
</dbReference>
<keyword evidence="4" id="KW-0378">Hydrolase</keyword>
<feature type="compositionally biased region" description="Low complexity" evidence="1">
    <location>
        <begin position="362"/>
        <end position="371"/>
    </location>
</feature>
<dbReference type="SMART" id="SM00228">
    <property type="entry name" value="PDZ"/>
    <property type="match status" value="1"/>
</dbReference>
<evidence type="ECO:0000256" key="1">
    <source>
        <dbReference type="SAM" id="MobiDB-lite"/>
    </source>
</evidence>
<name>A0A5C5V389_9BACT</name>
<dbReference type="GO" id="GO:0008233">
    <property type="term" value="F:peptidase activity"/>
    <property type="evidence" value="ECO:0007669"/>
    <property type="project" value="UniProtKB-KW"/>
</dbReference>
<feature type="region of interest" description="Disordered" evidence="1">
    <location>
        <begin position="336"/>
        <end position="380"/>
    </location>
</feature>
<dbReference type="EMBL" id="SIHJ01000003">
    <property type="protein sequence ID" value="TWT32480.1"/>
    <property type="molecule type" value="Genomic_DNA"/>
</dbReference>
<feature type="domain" description="PDZ" evidence="3">
    <location>
        <begin position="90"/>
        <end position="130"/>
    </location>
</feature>
<reference evidence="4 5" key="1">
    <citation type="submission" date="2019-02" db="EMBL/GenBank/DDBJ databases">
        <title>Deep-cultivation of Planctomycetes and their phenomic and genomic characterization uncovers novel biology.</title>
        <authorList>
            <person name="Wiegand S."/>
            <person name="Jogler M."/>
            <person name="Boedeker C."/>
            <person name="Pinto D."/>
            <person name="Vollmers J."/>
            <person name="Rivas-Marin E."/>
            <person name="Kohn T."/>
            <person name="Peeters S.H."/>
            <person name="Heuer A."/>
            <person name="Rast P."/>
            <person name="Oberbeckmann S."/>
            <person name="Bunk B."/>
            <person name="Jeske O."/>
            <person name="Meyerdierks A."/>
            <person name="Storesund J.E."/>
            <person name="Kallscheuer N."/>
            <person name="Luecker S."/>
            <person name="Lage O.M."/>
            <person name="Pohl T."/>
            <person name="Merkel B.J."/>
            <person name="Hornburger P."/>
            <person name="Mueller R.-W."/>
            <person name="Bruemmer F."/>
            <person name="Labrenz M."/>
            <person name="Spormann A.M."/>
            <person name="Op Den Camp H."/>
            <person name="Overmann J."/>
            <person name="Amann R."/>
            <person name="Jetten M.S.M."/>
            <person name="Mascher T."/>
            <person name="Medema M.H."/>
            <person name="Devos D.P."/>
            <person name="Kaster A.-K."/>
            <person name="Ovreas L."/>
            <person name="Rohde M."/>
            <person name="Galperin M.Y."/>
            <person name="Jogler C."/>
        </authorList>
    </citation>
    <scope>NUCLEOTIDE SEQUENCE [LARGE SCALE GENOMIC DNA]</scope>
    <source>
        <strain evidence="4 5">KOR34</strain>
    </source>
</reference>
<dbReference type="RefSeq" id="WP_146567882.1">
    <property type="nucleotide sequence ID" value="NZ_SIHJ01000003.1"/>
</dbReference>
<dbReference type="AlphaFoldDB" id="A0A5C5V389"/>
<organism evidence="4 5">
    <name type="scientific">Posidoniimonas corsicana</name>
    <dbReference type="NCBI Taxonomy" id="1938618"/>
    <lineage>
        <taxon>Bacteria</taxon>
        <taxon>Pseudomonadati</taxon>
        <taxon>Planctomycetota</taxon>
        <taxon>Planctomycetia</taxon>
        <taxon>Pirellulales</taxon>
        <taxon>Lacipirellulaceae</taxon>
        <taxon>Posidoniimonas</taxon>
    </lineage>
</organism>
<sequence length="380" mass="40030" precursor="true">MVRHFKTCGRLMSLALIPGIACTTLAQQPVDVNVDSQEVIVRVGDDPAEAAPAPPPEPGAPAQPQAQSPAPSYWIGILGGDVSEELRAHLGLEGAGVLVREVVPDSPAAQAGIKKFDVLLTANGKPVTEMATLAGVVREVGGAEPGEIKLDLLRAGGHQEVTVVPAARPAAPPRPMQPAPRAGVFEQFFGPEDEPLAADGPNLQLFGVGPEFRLFGPGVAVGGANVDIRGPGAASVQVQTHNGKSRVVVTQGDKTWEVDADDPESLEQLPPEMRPMVEGMLNGQGGVNVAVDVQELLPQLEGMFEGFGERWAGRRDERIRRRLELLERQIEQLRGRLGEEAGQAPPAADDEAPAFVPPPAPAAEIELPAEPAVEEPADQE</sequence>
<feature type="compositionally biased region" description="Pro residues" evidence="1">
    <location>
        <begin position="52"/>
        <end position="61"/>
    </location>
</feature>
<evidence type="ECO:0000313" key="4">
    <source>
        <dbReference type="EMBL" id="TWT32480.1"/>
    </source>
</evidence>
<dbReference type="SUPFAM" id="SSF50156">
    <property type="entry name" value="PDZ domain-like"/>
    <property type="match status" value="1"/>
</dbReference>
<dbReference type="EC" id="3.4.21.107" evidence="4"/>
<feature type="signal peptide" evidence="2">
    <location>
        <begin position="1"/>
        <end position="26"/>
    </location>
</feature>
<dbReference type="InterPro" id="IPR036034">
    <property type="entry name" value="PDZ_sf"/>
</dbReference>
<dbReference type="PROSITE" id="PS50106">
    <property type="entry name" value="PDZ"/>
    <property type="match status" value="1"/>
</dbReference>
<dbReference type="OrthoDB" id="255789at2"/>
<evidence type="ECO:0000256" key="2">
    <source>
        <dbReference type="SAM" id="SignalP"/>
    </source>
</evidence>
<feature type="region of interest" description="Disordered" evidence="1">
    <location>
        <begin position="47"/>
        <end position="69"/>
    </location>
</feature>
<gene>
    <name evidence="4" type="primary">mucD_5</name>
    <name evidence="4" type="ORF">KOR34_42430</name>
</gene>
<keyword evidence="2" id="KW-0732">Signal</keyword>
<evidence type="ECO:0000259" key="3">
    <source>
        <dbReference type="PROSITE" id="PS50106"/>
    </source>
</evidence>
<dbReference type="Gene3D" id="2.30.42.10">
    <property type="match status" value="1"/>
</dbReference>
<dbReference type="Pfam" id="PF13180">
    <property type="entry name" value="PDZ_2"/>
    <property type="match status" value="1"/>
</dbReference>
<protein>
    <submittedName>
        <fullName evidence="4">Putative periplasmic serine endoprotease DegP-like</fullName>
        <ecNumber evidence="4">3.4.21.107</ecNumber>
    </submittedName>
</protein>
<dbReference type="Proteomes" id="UP000316714">
    <property type="component" value="Unassembled WGS sequence"/>
</dbReference>
<accession>A0A5C5V389</accession>
<comment type="caution">
    <text evidence="4">The sequence shown here is derived from an EMBL/GenBank/DDBJ whole genome shotgun (WGS) entry which is preliminary data.</text>
</comment>
<feature type="chain" id="PRO_5022766578" evidence="2">
    <location>
        <begin position="27"/>
        <end position="380"/>
    </location>
</feature>
<keyword evidence="4" id="KW-0645">Protease</keyword>
<proteinExistence type="predicted"/>
<keyword evidence="5" id="KW-1185">Reference proteome</keyword>
<dbReference type="GO" id="GO:0006508">
    <property type="term" value="P:proteolysis"/>
    <property type="evidence" value="ECO:0007669"/>
    <property type="project" value="UniProtKB-KW"/>
</dbReference>